<name>A0A8S1QE92_PARPR</name>
<keyword evidence="1" id="KW-0472">Membrane</keyword>
<evidence type="ECO:0000313" key="3">
    <source>
        <dbReference type="Proteomes" id="UP000688137"/>
    </source>
</evidence>
<gene>
    <name evidence="2" type="ORF">PPRIM_AZ9-3.1.T1580045</name>
</gene>
<feature type="transmembrane region" description="Helical" evidence="1">
    <location>
        <begin position="63"/>
        <end position="83"/>
    </location>
</feature>
<feature type="transmembrane region" description="Helical" evidence="1">
    <location>
        <begin position="420"/>
        <end position="444"/>
    </location>
</feature>
<dbReference type="OMA" id="HQQQNKI"/>
<evidence type="ECO:0000313" key="2">
    <source>
        <dbReference type="EMBL" id="CAD8114138.1"/>
    </source>
</evidence>
<dbReference type="EMBL" id="CAJJDM010000163">
    <property type="protein sequence ID" value="CAD8114138.1"/>
    <property type="molecule type" value="Genomic_DNA"/>
</dbReference>
<reference evidence="2" key="1">
    <citation type="submission" date="2021-01" db="EMBL/GenBank/DDBJ databases">
        <authorList>
            <consortium name="Genoscope - CEA"/>
            <person name="William W."/>
        </authorList>
    </citation>
    <scope>NUCLEOTIDE SEQUENCE</scope>
</reference>
<organism evidence="2 3">
    <name type="scientific">Paramecium primaurelia</name>
    <dbReference type="NCBI Taxonomy" id="5886"/>
    <lineage>
        <taxon>Eukaryota</taxon>
        <taxon>Sar</taxon>
        <taxon>Alveolata</taxon>
        <taxon>Ciliophora</taxon>
        <taxon>Intramacronucleata</taxon>
        <taxon>Oligohymenophorea</taxon>
        <taxon>Peniculida</taxon>
        <taxon>Parameciidae</taxon>
        <taxon>Paramecium</taxon>
    </lineage>
</organism>
<evidence type="ECO:0008006" key="4">
    <source>
        <dbReference type="Google" id="ProtNLM"/>
    </source>
</evidence>
<feature type="transmembrane region" description="Helical" evidence="1">
    <location>
        <begin position="37"/>
        <end position="57"/>
    </location>
</feature>
<proteinExistence type="predicted"/>
<keyword evidence="1" id="KW-0812">Transmembrane</keyword>
<keyword evidence="3" id="KW-1185">Reference proteome</keyword>
<keyword evidence="1" id="KW-1133">Transmembrane helix</keyword>
<sequence length="527" mass="61395">MNQATNNQRLVFSSELPDNPMATKMTQKEDKTCGGRFRWNLIINVVMVAMAGFPFYLPLAATLGVNCFYASLWILFMFLAANTQSKIHLTMKKVSNQSEQPPNPTPIKFILMTFIYKEPLELLLKTLQNIQQQRIAKEIIMVVCMEEKTPEKDTKINSVFEQFKDCFDQLIITVHPYGTPGEIPGKCSNNNYAIRSVLAHLKKNEPNLDPNKYFVTNFDVDTIFHKNFLDVQMMNILKEKDRNNFVWQPVLFYNWGLDKLSFFTRITGLARNMLMMGALIPLNINIMSVYTSSLQLQIEGDFCHPTYQMDDIICYIRWLTLSRRSLKIKPIYCPTISGPTSGSNMWQEFIEWVRQNKRWSVGSAEVFHYFVIKAPRIKFCSAFIWACNYLNYYASFICVQSLLLITTTIRLFVMETDPKLQLYFCIPLIVVYICLFFMMVMNKIAVKYLLKEIVVENIPIWKDFIHWILSLIVMVGYGLTVFYGFWEIFFCGKGVCTHEPSKKKLLDNIVQRKDDTVIAINEQQNKI</sequence>
<dbReference type="Proteomes" id="UP000688137">
    <property type="component" value="Unassembled WGS sequence"/>
</dbReference>
<accession>A0A8S1QE92</accession>
<feature type="transmembrane region" description="Helical" evidence="1">
    <location>
        <begin position="392"/>
        <end position="413"/>
    </location>
</feature>
<protein>
    <recommendedName>
        <fullName evidence="4">Glycosyltransferase 2-like domain-containing protein</fullName>
    </recommendedName>
</protein>
<dbReference type="PANTHER" id="PTHR36851:SF1">
    <property type="entry name" value="GLYCO_TRANS_2-LIKE DOMAIN-CONTAINING PROTEIN"/>
    <property type="match status" value="1"/>
</dbReference>
<evidence type="ECO:0000256" key="1">
    <source>
        <dbReference type="SAM" id="Phobius"/>
    </source>
</evidence>
<dbReference type="PANTHER" id="PTHR36851">
    <property type="entry name" value="UNNAMED PRODUCT"/>
    <property type="match status" value="1"/>
</dbReference>
<comment type="caution">
    <text evidence="2">The sequence shown here is derived from an EMBL/GenBank/DDBJ whole genome shotgun (WGS) entry which is preliminary data.</text>
</comment>
<dbReference type="AlphaFoldDB" id="A0A8S1QE92"/>
<feature type="transmembrane region" description="Helical" evidence="1">
    <location>
        <begin position="464"/>
        <end position="486"/>
    </location>
</feature>